<proteinExistence type="predicted"/>
<protein>
    <submittedName>
        <fullName evidence="1">Uncharacterized protein</fullName>
    </submittedName>
</protein>
<gene>
    <name evidence="1" type="ORF">C24_LOCUS7903</name>
</gene>
<dbReference type="EMBL" id="CACSHJ010000088">
    <property type="protein sequence ID" value="CAA0363804.1"/>
    <property type="molecule type" value="Genomic_DNA"/>
</dbReference>
<reference evidence="1 2" key="1">
    <citation type="submission" date="2019-12" db="EMBL/GenBank/DDBJ databases">
        <authorList>
            <person name="Jiao W.-B."/>
            <person name="Schneeberger K."/>
        </authorList>
    </citation>
    <scope>NUCLEOTIDE SEQUENCE [LARGE SCALE GENOMIC DNA]</scope>
    <source>
        <strain evidence="2">cv. C24</strain>
    </source>
</reference>
<accession>A0A5S9WYP8</accession>
<name>A0A5S9WYP8_ARATH</name>
<dbReference type="OrthoDB" id="10281294at2759"/>
<dbReference type="ExpressionAtlas" id="A0A5S9WYP8">
    <property type="expression patterns" value="baseline"/>
</dbReference>
<evidence type="ECO:0000313" key="1">
    <source>
        <dbReference type="EMBL" id="CAA0363804.1"/>
    </source>
</evidence>
<dbReference type="AlphaFoldDB" id="A0A5S9WYP8"/>
<organism evidence="1 2">
    <name type="scientific">Arabidopsis thaliana</name>
    <name type="common">Mouse-ear cress</name>
    <dbReference type="NCBI Taxonomy" id="3702"/>
    <lineage>
        <taxon>Eukaryota</taxon>
        <taxon>Viridiplantae</taxon>
        <taxon>Streptophyta</taxon>
        <taxon>Embryophyta</taxon>
        <taxon>Tracheophyta</taxon>
        <taxon>Spermatophyta</taxon>
        <taxon>Magnoliopsida</taxon>
        <taxon>eudicotyledons</taxon>
        <taxon>Gunneridae</taxon>
        <taxon>Pentapetalae</taxon>
        <taxon>rosids</taxon>
        <taxon>malvids</taxon>
        <taxon>Brassicales</taxon>
        <taxon>Brassicaceae</taxon>
        <taxon>Camelineae</taxon>
        <taxon>Arabidopsis</taxon>
    </lineage>
</organism>
<evidence type="ECO:0000313" key="2">
    <source>
        <dbReference type="Proteomes" id="UP000434276"/>
    </source>
</evidence>
<dbReference type="Proteomes" id="UP000434276">
    <property type="component" value="Unassembled WGS sequence"/>
</dbReference>
<sequence>MVFWRSNLFYERKRGDLLGEVKKYLASRNFTKKTVIVKVQESSTVAQAKDNNNENLAFLGQAEAITVALHDSLLSYMSVS</sequence>